<protein>
    <recommendedName>
        <fullName evidence="3">Pectate lyase superfamily protein domain-containing protein</fullName>
    </recommendedName>
</protein>
<dbReference type="SUPFAM" id="SSF51126">
    <property type="entry name" value="Pectin lyase-like"/>
    <property type="match status" value="1"/>
</dbReference>
<dbReference type="InterPro" id="IPR012334">
    <property type="entry name" value="Pectin_lyas_fold"/>
</dbReference>
<dbReference type="AlphaFoldDB" id="A0A150GVY4"/>
<evidence type="ECO:0000313" key="1">
    <source>
        <dbReference type="EMBL" id="KXZ54001.1"/>
    </source>
</evidence>
<dbReference type="InterPro" id="IPR011050">
    <property type="entry name" value="Pectin_lyase_fold/virulence"/>
</dbReference>
<dbReference type="Proteomes" id="UP000075714">
    <property type="component" value="Unassembled WGS sequence"/>
</dbReference>
<sequence length="257" mass="28203">MAGASPDAQIASAVTALTRSGGGVLQIPAGTYYFNKSISIPARTIVRGAGQGLTTLVFRGLSYPPNLFSGSSFGIESLTVRAPMSAADCNVMSIVSSYGCTYQAIQKKRNTEYSWVRDVDIRKPAADDPPPANWNRTAYVTLCTTAINSEASENLGVDNVFAEDCYNFITVTGQSNYTRATNIRFAYRDMSFLLRCGHNLVVENGTRHFLGTARINNRYYIGWQPGFLVGQYCPTSFTKNVYYGNMTSTSENQSWNE</sequence>
<gene>
    <name evidence="1" type="ORF">GPECTOR_5g112</name>
</gene>
<dbReference type="Gene3D" id="2.160.20.10">
    <property type="entry name" value="Single-stranded right-handed beta-helix, Pectin lyase-like"/>
    <property type="match status" value="1"/>
</dbReference>
<evidence type="ECO:0008006" key="3">
    <source>
        <dbReference type="Google" id="ProtNLM"/>
    </source>
</evidence>
<reference evidence="2" key="1">
    <citation type="journal article" date="2016" name="Nat. Commun.">
        <title>The Gonium pectorale genome demonstrates co-option of cell cycle regulation during the evolution of multicellularity.</title>
        <authorList>
            <person name="Hanschen E.R."/>
            <person name="Marriage T.N."/>
            <person name="Ferris P.J."/>
            <person name="Hamaji T."/>
            <person name="Toyoda A."/>
            <person name="Fujiyama A."/>
            <person name="Neme R."/>
            <person name="Noguchi H."/>
            <person name="Minakuchi Y."/>
            <person name="Suzuki M."/>
            <person name="Kawai-Toyooka H."/>
            <person name="Smith D.R."/>
            <person name="Sparks H."/>
            <person name="Anderson J."/>
            <person name="Bakaric R."/>
            <person name="Luria V."/>
            <person name="Karger A."/>
            <person name="Kirschner M.W."/>
            <person name="Durand P.M."/>
            <person name="Michod R.E."/>
            <person name="Nozaki H."/>
            <person name="Olson B.J."/>
        </authorList>
    </citation>
    <scope>NUCLEOTIDE SEQUENCE [LARGE SCALE GENOMIC DNA]</scope>
    <source>
        <strain evidence="2">NIES-2863</strain>
    </source>
</reference>
<comment type="caution">
    <text evidence="1">The sequence shown here is derived from an EMBL/GenBank/DDBJ whole genome shotgun (WGS) entry which is preliminary data.</text>
</comment>
<organism evidence="1 2">
    <name type="scientific">Gonium pectorale</name>
    <name type="common">Green alga</name>
    <dbReference type="NCBI Taxonomy" id="33097"/>
    <lineage>
        <taxon>Eukaryota</taxon>
        <taxon>Viridiplantae</taxon>
        <taxon>Chlorophyta</taxon>
        <taxon>core chlorophytes</taxon>
        <taxon>Chlorophyceae</taxon>
        <taxon>CS clade</taxon>
        <taxon>Chlamydomonadales</taxon>
        <taxon>Volvocaceae</taxon>
        <taxon>Gonium</taxon>
    </lineage>
</organism>
<accession>A0A150GVY4</accession>
<proteinExistence type="predicted"/>
<name>A0A150GVY4_GONPE</name>
<keyword evidence="2" id="KW-1185">Reference proteome</keyword>
<evidence type="ECO:0000313" key="2">
    <source>
        <dbReference type="Proteomes" id="UP000075714"/>
    </source>
</evidence>
<dbReference type="OrthoDB" id="509690at2759"/>
<dbReference type="EMBL" id="LSYV01000006">
    <property type="protein sequence ID" value="KXZ54001.1"/>
    <property type="molecule type" value="Genomic_DNA"/>
</dbReference>